<keyword evidence="5 8" id="KW-0812">Transmembrane</keyword>
<evidence type="ECO:0000256" key="6">
    <source>
        <dbReference type="ARBA" id="ARBA00022989"/>
    </source>
</evidence>
<evidence type="ECO:0000256" key="7">
    <source>
        <dbReference type="ARBA" id="ARBA00023136"/>
    </source>
</evidence>
<feature type="transmembrane region" description="Helical" evidence="8">
    <location>
        <begin position="223"/>
        <end position="250"/>
    </location>
</feature>
<keyword evidence="7 8" id="KW-0472">Membrane</keyword>
<feature type="domain" description="ABC transmembrane type-2" evidence="9">
    <location>
        <begin position="133"/>
        <end position="371"/>
    </location>
</feature>
<evidence type="ECO:0000259" key="9">
    <source>
        <dbReference type="PROSITE" id="PS51012"/>
    </source>
</evidence>
<feature type="transmembrane region" description="Helical" evidence="8">
    <location>
        <begin position="345"/>
        <end position="365"/>
    </location>
</feature>
<evidence type="ECO:0000313" key="11">
    <source>
        <dbReference type="Proteomes" id="UP000007652"/>
    </source>
</evidence>
<dbReference type="InterPro" id="IPR013525">
    <property type="entry name" value="ABC2_TM"/>
</dbReference>
<dbReference type="InterPro" id="IPR051449">
    <property type="entry name" value="ABC-2_transporter_component"/>
</dbReference>
<feature type="transmembrane region" description="Helical" evidence="8">
    <location>
        <begin position="292"/>
        <end position="310"/>
    </location>
</feature>
<dbReference type="PANTHER" id="PTHR30294:SF29">
    <property type="entry name" value="MULTIDRUG ABC TRANSPORTER PERMEASE YBHS-RELATED"/>
    <property type="match status" value="1"/>
</dbReference>
<dbReference type="InterPro" id="IPR047817">
    <property type="entry name" value="ABC2_TM_bact-type"/>
</dbReference>
<keyword evidence="4 8" id="KW-1003">Cell membrane</keyword>
<dbReference type="eggNOG" id="COG0842">
    <property type="taxonomic scope" value="Bacteria"/>
</dbReference>
<dbReference type="Gene3D" id="3.40.1710.10">
    <property type="entry name" value="abc type-2 transporter like domain"/>
    <property type="match status" value="1"/>
</dbReference>
<comment type="caution">
    <text evidence="10">The sequence shown here is derived from an EMBL/GenBank/DDBJ whole genome shotgun (WGS) entry which is preliminary data.</text>
</comment>
<dbReference type="GO" id="GO:0140359">
    <property type="term" value="F:ABC-type transporter activity"/>
    <property type="evidence" value="ECO:0007669"/>
    <property type="project" value="InterPro"/>
</dbReference>
<dbReference type="Proteomes" id="UP000007652">
    <property type="component" value="Unassembled WGS sequence"/>
</dbReference>
<keyword evidence="11" id="KW-1185">Reference proteome</keyword>
<dbReference type="RefSeq" id="WP_008909372.1">
    <property type="nucleotide sequence ID" value="NZ_CAKP01000106.1"/>
</dbReference>
<reference evidence="10 11" key="1">
    <citation type="journal article" date="2011" name="J. Bacteriol.">
        <title>Draft genome sequence of Caloramator australicus strain RC3T, a thermoanaerobe from the Great Artesian Basin of Australia.</title>
        <authorList>
            <person name="Ogg C.D."/>
            <person name="Patel B.K.C."/>
        </authorList>
    </citation>
    <scope>NUCLEOTIDE SEQUENCE [LARGE SCALE GENOMIC DNA]</scope>
    <source>
        <strain evidence="10 11">RC3</strain>
    </source>
</reference>
<feature type="transmembrane region" description="Helical" evidence="8">
    <location>
        <begin position="256"/>
        <end position="280"/>
    </location>
</feature>
<feature type="transmembrane region" description="Helical" evidence="8">
    <location>
        <begin position="21"/>
        <end position="42"/>
    </location>
</feature>
<dbReference type="PROSITE" id="PS51012">
    <property type="entry name" value="ABC_TM2"/>
    <property type="match status" value="1"/>
</dbReference>
<dbReference type="InterPro" id="IPR000412">
    <property type="entry name" value="ABC_2_transport"/>
</dbReference>
<evidence type="ECO:0000256" key="3">
    <source>
        <dbReference type="ARBA" id="ARBA00022448"/>
    </source>
</evidence>
<dbReference type="PANTHER" id="PTHR30294">
    <property type="entry name" value="MEMBRANE COMPONENT OF ABC TRANSPORTER YHHJ-RELATED"/>
    <property type="match status" value="1"/>
</dbReference>
<feature type="transmembrane region" description="Helical" evidence="8">
    <location>
        <begin position="179"/>
        <end position="202"/>
    </location>
</feature>
<proteinExistence type="inferred from homology"/>
<evidence type="ECO:0000256" key="1">
    <source>
        <dbReference type="ARBA" id="ARBA00004651"/>
    </source>
</evidence>
<accession>I7K945</accession>
<sequence length="373" mass="41705">MNFKRMLTITKKEFIHLKRDKASLAIAFIMPIMMLILFGFAVTSDVKNVKLVVFDGDKTKESRALIEKFANSNYFQVSDIVNNYDKVEEYIDKGDAKVGLTIPDGFARDVRRKEAPKVQILVDGSDPAIARTAAAYSMIIANNFSLTISGIKSSQPFKLGLIDARARVLYNPMLESAKFNVPGIIGLILQNITVILTAFAMVREKERGTIEQLIMTPVTSLELILGKLIPYVLIGFVDFLFVLALGYLIFDVVVRGSLILLIFFGLVFLISALAMGMLISTIAKTQLQAMQAAFAILLPSILLSGFIFPRESMPKIIYYIGNLFPITYFLEILRGIILKGIGIDLLYKNMLSLFTLTFIIVLITMHKFKKTLD</sequence>
<evidence type="ECO:0000256" key="4">
    <source>
        <dbReference type="ARBA" id="ARBA00022475"/>
    </source>
</evidence>
<dbReference type="Pfam" id="PF12698">
    <property type="entry name" value="ABC2_membrane_3"/>
    <property type="match status" value="1"/>
</dbReference>
<protein>
    <recommendedName>
        <fullName evidence="8">Transport permease protein</fullName>
    </recommendedName>
</protein>
<keyword evidence="3 8" id="KW-0813">Transport</keyword>
<evidence type="ECO:0000256" key="8">
    <source>
        <dbReference type="RuleBase" id="RU361157"/>
    </source>
</evidence>
<organism evidence="10 11">
    <name type="scientific">Caloramator australicus RC3</name>
    <dbReference type="NCBI Taxonomy" id="857293"/>
    <lineage>
        <taxon>Bacteria</taxon>
        <taxon>Bacillati</taxon>
        <taxon>Bacillota</taxon>
        <taxon>Clostridia</taxon>
        <taxon>Eubacteriales</taxon>
        <taxon>Clostridiaceae</taxon>
        <taxon>Caloramator</taxon>
    </lineage>
</organism>
<feature type="transmembrane region" description="Helical" evidence="8">
    <location>
        <begin position="316"/>
        <end position="333"/>
    </location>
</feature>
<dbReference type="EMBL" id="CAKP01000106">
    <property type="protein sequence ID" value="CCJ34115.1"/>
    <property type="molecule type" value="Genomic_DNA"/>
</dbReference>
<dbReference type="PRINTS" id="PR00164">
    <property type="entry name" value="ABC2TRNSPORT"/>
</dbReference>
<comment type="similarity">
    <text evidence="2 8">Belongs to the ABC-2 integral membrane protein family.</text>
</comment>
<dbReference type="STRING" id="857293.CAAU_2031"/>
<evidence type="ECO:0000256" key="5">
    <source>
        <dbReference type="ARBA" id="ARBA00022692"/>
    </source>
</evidence>
<dbReference type="GO" id="GO:0043190">
    <property type="term" value="C:ATP-binding cassette (ABC) transporter complex"/>
    <property type="evidence" value="ECO:0007669"/>
    <property type="project" value="InterPro"/>
</dbReference>
<keyword evidence="6 8" id="KW-1133">Transmembrane helix</keyword>
<comment type="subcellular location">
    <subcellularLocation>
        <location evidence="1 8">Cell membrane</location>
        <topology evidence="1 8">Multi-pass membrane protein</topology>
    </subcellularLocation>
</comment>
<name>I7K945_9CLOT</name>
<dbReference type="OrthoDB" id="9776218at2"/>
<evidence type="ECO:0000256" key="2">
    <source>
        <dbReference type="ARBA" id="ARBA00007783"/>
    </source>
</evidence>
<evidence type="ECO:0000313" key="10">
    <source>
        <dbReference type="EMBL" id="CCJ34115.1"/>
    </source>
</evidence>
<dbReference type="AlphaFoldDB" id="I7K945"/>
<gene>
    <name evidence="10" type="ORF">CAAU_2031</name>
</gene>